<comment type="similarity">
    <text evidence="1">Belongs to the UPF0598 family.</text>
</comment>
<dbReference type="KEGG" id="mlr:MELLADRAFT_106457"/>
<dbReference type="RefSeq" id="XP_007410176.1">
    <property type="nucleotide sequence ID" value="XM_007410114.1"/>
</dbReference>
<dbReference type="HOGENOM" id="CLU_1563190_0_0_1"/>
<dbReference type="VEuPathDB" id="FungiDB:MELLADRAFT_106457"/>
<gene>
    <name evidence="2" type="ORF">MELLADRAFT_106457</name>
</gene>
<dbReference type="InParanoid" id="F4RLK3"/>
<reference evidence="3" key="1">
    <citation type="journal article" date="2011" name="Proc. Natl. Acad. Sci. U.S.A.">
        <title>Obligate biotrophy features unraveled by the genomic analysis of rust fungi.</title>
        <authorList>
            <person name="Duplessis S."/>
            <person name="Cuomo C.A."/>
            <person name="Lin Y.-C."/>
            <person name="Aerts A."/>
            <person name="Tisserant E."/>
            <person name="Veneault-Fourrey C."/>
            <person name="Joly D.L."/>
            <person name="Hacquard S."/>
            <person name="Amselem J."/>
            <person name="Cantarel B.L."/>
            <person name="Chiu R."/>
            <person name="Coutinho P.M."/>
            <person name="Feau N."/>
            <person name="Field M."/>
            <person name="Frey P."/>
            <person name="Gelhaye E."/>
            <person name="Goldberg J."/>
            <person name="Grabherr M.G."/>
            <person name="Kodira C.D."/>
            <person name="Kohler A."/>
            <person name="Kuees U."/>
            <person name="Lindquist E.A."/>
            <person name="Lucas S.M."/>
            <person name="Mago R."/>
            <person name="Mauceli E."/>
            <person name="Morin E."/>
            <person name="Murat C."/>
            <person name="Pangilinan J.L."/>
            <person name="Park R."/>
            <person name="Pearson M."/>
            <person name="Quesneville H."/>
            <person name="Rouhier N."/>
            <person name="Sakthikumar S."/>
            <person name="Salamov A.A."/>
            <person name="Schmutz J."/>
            <person name="Selles B."/>
            <person name="Shapiro H."/>
            <person name="Tanguay P."/>
            <person name="Tuskan G.A."/>
            <person name="Henrissat B."/>
            <person name="Van de Peer Y."/>
            <person name="Rouze P."/>
            <person name="Ellis J.G."/>
            <person name="Dodds P.N."/>
            <person name="Schein J.E."/>
            <person name="Zhong S."/>
            <person name="Hamelin R.C."/>
            <person name="Grigoriev I.V."/>
            <person name="Szabo L.J."/>
            <person name="Martin F."/>
        </authorList>
    </citation>
    <scope>NUCLEOTIDE SEQUENCE [LARGE SCALE GENOMIC DNA]</scope>
    <source>
        <strain evidence="3">98AG31 / pathotype 3-4-7</strain>
    </source>
</reference>
<sequence>MKTEDPLFLDVLLGKLRPNLTSEKYSACENSQRKRYLMDGYRWVSRCGPELNFLKADCTPVVYQNLVSHNQNELSYAGTLTTPFKPEMLRVDTTTGYVFHPSPGVRARYGNFSLLRSSLVLDQLGSSLTLDEEASPDEPVGWLDWQGCKWPIERLHSTDLGWPSDLHQKKE</sequence>
<dbReference type="Pfam" id="PF14956">
    <property type="entry name" value="DUF4505"/>
    <property type="match status" value="1"/>
</dbReference>
<keyword evidence="3" id="KW-1185">Reference proteome</keyword>
<dbReference type="PANTHER" id="PTHR31449">
    <property type="entry name" value="UPF0598 PROTEIN C8ORF82"/>
    <property type="match status" value="1"/>
</dbReference>
<evidence type="ECO:0000313" key="2">
    <source>
        <dbReference type="EMBL" id="EGG06736.1"/>
    </source>
</evidence>
<accession>F4RLK3</accession>
<dbReference type="Proteomes" id="UP000001072">
    <property type="component" value="Unassembled WGS sequence"/>
</dbReference>
<evidence type="ECO:0000313" key="3">
    <source>
        <dbReference type="Proteomes" id="UP000001072"/>
    </source>
</evidence>
<protein>
    <submittedName>
        <fullName evidence="2">Uncharacterized protein</fullName>
    </submittedName>
</protein>
<evidence type="ECO:0000256" key="1">
    <source>
        <dbReference type="ARBA" id="ARBA00006322"/>
    </source>
</evidence>
<dbReference type="STRING" id="747676.F4RLK3"/>
<dbReference type="OrthoDB" id="10260024at2759"/>
<proteinExistence type="inferred from homology"/>
<organism evidence="3">
    <name type="scientific">Melampsora larici-populina (strain 98AG31 / pathotype 3-4-7)</name>
    <name type="common">Poplar leaf rust fungus</name>
    <dbReference type="NCBI Taxonomy" id="747676"/>
    <lineage>
        <taxon>Eukaryota</taxon>
        <taxon>Fungi</taxon>
        <taxon>Dikarya</taxon>
        <taxon>Basidiomycota</taxon>
        <taxon>Pucciniomycotina</taxon>
        <taxon>Pucciniomycetes</taxon>
        <taxon>Pucciniales</taxon>
        <taxon>Melampsoraceae</taxon>
        <taxon>Melampsora</taxon>
    </lineage>
</organism>
<name>F4RLK3_MELLP</name>
<dbReference type="PANTHER" id="PTHR31449:SF3">
    <property type="entry name" value="UPF0598 PROTEIN C8ORF82"/>
    <property type="match status" value="1"/>
</dbReference>
<dbReference type="EMBL" id="GL883107">
    <property type="protein sequence ID" value="EGG06736.1"/>
    <property type="molecule type" value="Genomic_DNA"/>
</dbReference>
<dbReference type="InterPro" id="IPR028108">
    <property type="entry name" value="DUF4505"/>
</dbReference>
<dbReference type="eggNOG" id="ENOG502R8EE">
    <property type="taxonomic scope" value="Eukaryota"/>
</dbReference>
<dbReference type="GeneID" id="18922895"/>
<dbReference type="AlphaFoldDB" id="F4RLK3"/>